<name>A9WIU1_CHLAA</name>
<dbReference type="InterPro" id="IPR029043">
    <property type="entry name" value="GcvT/YgfZ_C"/>
</dbReference>
<feature type="domain" description="GCVT N-terminal" evidence="2">
    <location>
        <begin position="9"/>
        <end position="229"/>
    </location>
</feature>
<keyword evidence="5" id="KW-1185">Reference proteome</keyword>
<feature type="domain" description="Aminomethyltransferase C-terminal" evidence="3">
    <location>
        <begin position="251"/>
        <end position="319"/>
    </location>
</feature>
<dbReference type="NCBIfam" id="TIGR03317">
    <property type="entry name" value="ygfZ_signature"/>
    <property type="match status" value="1"/>
</dbReference>
<dbReference type="eggNOG" id="COG0354">
    <property type="taxonomic scope" value="Bacteria"/>
</dbReference>
<gene>
    <name evidence="4" type="ordered locus">Caur_2612</name>
</gene>
<dbReference type="InterPro" id="IPR013977">
    <property type="entry name" value="GcvT_C"/>
</dbReference>
<dbReference type="EMBL" id="CP000909">
    <property type="protein sequence ID" value="ABY35818.1"/>
    <property type="molecule type" value="Genomic_DNA"/>
</dbReference>
<dbReference type="AlphaFoldDB" id="A9WIU1"/>
<dbReference type="RefSeq" id="WP_012258471.1">
    <property type="nucleotide sequence ID" value="NC_010175.1"/>
</dbReference>
<dbReference type="STRING" id="324602.Caur_2612"/>
<evidence type="ECO:0000256" key="1">
    <source>
        <dbReference type="ARBA" id="ARBA00022946"/>
    </source>
</evidence>
<dbReference type="Pfam" id="PF08669">
    <property type="entry name" value="GCV_T_C"/>
    <property type="match status" value="1"/>
</dbReference>
<keyword evidence="1" id="KW-0809">Transit peptide</keyword>
<evidence type="ECO:0000259" key="2">
    <source>
        <dbReference type="Pfam" id="PF01571"/>
    </source>
</evidence>
<dbReference type="Pfam" id="PF01571">
    <property type="entry name" value="GCV_T"/>
    <property type="match status" value="1"/>
</dbReference>
<dbReference type="GO" id="GO:0016226">
    <property type="term" value="P:iron-sulfur cluster assembly"/>
    <property type="evidence" value="ECO:0000318"/>
    <property type="project" value="GO_Central"/>
</dbReference>
<dbReference type="SUPFAM" id="SSF103025">
    <property type="entry name" value="Folate-binding domain"/>
    <property type="match status" value="1"/>
</dbReference>
<dbReference type="KEGG" id="cau:Caur_2612"/>
<proteinExistence type="predicted"/>
<dbReference type="PIRSF" id="PIRSF006487">
    <property type="entry name" value="GcvT"/>
    <property type="match status" value="1"/>
</dbReference>
<dbReference type="PANTHER" id="PTHR22602:SF0">
    <property type="entry name" value="TRANSFERASE CAF17, MITOCHONDRIAL-RELATED"/>
    <property type="match status" value="1"/>
</dbReference>
<evidence type="ECO:0000313" key="4">
    <source>
        <dbReference type="EMBL" id="ABY35818.1"/>
    </source>
</evidence>
<dbReference type="EnsemblBacteria" id="ABY35818">
    <property type="protein sequence ID" value="ABY35818"/>
    <property type="gene ID" value="Caur_2612"/>
</dbReference>
<dbReference type="PATRIC" id="fig|324602.8.peg.2942"/>
<dbReference type="Proteomes" id="UP000002008">
    <property type="component" value="Chromosome"/>
</dbReference>
<reference evidence="5" key="1">
    <citation type="journal article" date="2011" name="BMC Genomics">
        <title>Complete genome sequence of the filamentous anoxygenic phototrophic bacterium Chloroflexus aurantiacus.</title>
        <authorList>
            <person name="Tang K.H."/>
            <person name="Barry K."/>
            <person name="Chertkov O."/>
            <person name="Dalin E."/>
            <person name="Han C.S."/>
            <person name="Hauser L.J."/>
            <person name="Honchak B.M."/>
            <person name="Karbach L.E."/>
            <person name="Land M.L."/>
            <person name="Lapidus A."/>
            <person name="Larimer F.W."/>
            <person name="Mikhailova N."/>
            <person name="Pitluck S."/>
            <person name="Pierson B.K."/>
            <person name="Blankenship R.E."/>
        </authorList>
    </citation>
    <scope>NUCLEOTIDE SEQUENCE [LARGE SCALE GENOMIC DNA]</scope>
    <source>
        <strain evidence="5">ATCC 29366 / DSM 635 / J-10-fl</strain>
    </source>
</reference>
<dbReference type="Gene3D" id="3.30.1360.120">
    <property type="entry name" value="Probable tRNA modification gtpase trme, domain 1"/>
    <property type="match status" value="1"/>
</dbReference>
<evidence type="ECO:0000259" key="3">
    <source>
        <dbReference type="Pfam" id="PF08669"/>
    </source>
</evidence>
<dbReference type="InterPro" id="IPR027266">
    <property type="entry name" value="TrmE/GcvT-like"/>
</dbReference>
<dbReference type="HOGENOM" id="CLU_007884_6_3_0"/>
<dbReference type="InParanoid" id="A9WIU1"/>
<dbReference type="SUPFAM" id="SSF101790">
    <property type="entry name" value="Aminomethyltransferase beta-barrel domain"/>
    <property type="match status" value="1"/>
</dbReference>
<dbReference type="InterPro" id="IPR045179">
    <property type="entry name" value="YgfZ/GcvT"/>
</dbReference>
<protein>
    <submittedName>
        <fullName evidence="4">Folate-binding protein YgfZ</fullName>
    </submittedName>
</protein>
<dbReference type="InterPro" id="IPR017703">
    <property type="entry name" value="YgfZ/GCV_T_CS"/>
</dbReference>
<dbReference type="PANTHER" id="PTHR22602">
    <property type="entry name" value="TRANSFERASE CAF17, MITOCHONDRIAL-RELATED"/>
    <property type="match status" value="1"/>
</dbReference>
<evidence type="ECO:0000313" key="5">
    <source>
        <dbReference type="Proteomes" id="UP000002008"/>
    </source>
</evidence>
<organism evidence="4 5">
    <name type="scientific">Chloroflexus aurantiacus (strain ATCC 29366 / DSM 635 / J-10-fl)</name>
    <dbReference type="NCBI Taxonomy" id="324602"/>
    <lineage>
        <taxon>Bacteria</taxon>
        <taxon>Bacillati</taxon>
        <taxon>Chloroflexota</taxon>
        <taxon>Chloroflexia</taxon>
        <taxon>Chloroflexales</taxon>
        <taxon>Chloroflexineae</taxon>
        <taxon>Chloroflexaceae</taxon>
        <taxon>Chloroflexus</taxon>
    </lineage>
</organism>
<dbReference type="InterPro" id="IPR006222">
    <property type="entry name" value="GCVT_N"/>
</dbReference>
<accession>A9WIU1</accession>
<sequence>MNQETLTAYEAVYGYAAVINESDRGRLWMRGRDRAALLHRLSTNHIERLQPGQGTLTALTTPIGRMIDLLRVYALPDALLLETGDGHGPAILRHLRKNIFFNDQVTVADASAELGQIGVYGPQASQVIQTIGLSVDLPLHSIATGDWNGHQVLVARCEPLGGDGYTLYPPATQTTTLLTALTDEGAVPLDSHTAEVVRIEHGYPRFKHEITLDYIPLEADLWRAVSFQKGCYVGQEIIARMESRGRIAKLLCGLRLSAAPEAVPAAVTVDGKEAGTLTSAAYSPRYGWIGLAYVRRAYAESGTIVTLAQQPATVCRLPFISGTTQDDAA</sequence>